<dbReference type="OrthoDB" id="10042663at2759"/>
<reference evidence="7" key="1">
    <citation type="submission" date="2021-02" db="EMBL/GenBank/DDBJ databases">
        <authorList>
            <person name="Nowell W R."/>
        </authorList>
    </citation>
    <scope>NUCLEOTIDE SEQUENCE</scope>
</reference>
<evidence type="ECO:0000259" key="6">
    <source>
        <dbReference type="PROSITE" id="PS50262"/>
    </source>
</evidence>
<feature type="transmembrane region" description="Helical" evidence="5">
    <location>
        <begin position="20"/>
        <end position="42"/>
    </location>
</feature>
<dbReference type="Proteomes" id="UP000663891">
    <property type="component" value="Unassembled WGS sequence"/>
</dbReference>
<proteinExistence type="predicted"/>
<feature type="transmembrane region" description="Helical" evidence="5">
    <location>
        <begin position="138"/>
        <end position="157"/>
    </location>
</feature>
<feature type="transmembrane region" description="Helical" evidence="5">
    <location>
        <begin position="264"/>
        <end position="288"/>
    </location>
</feature>
<dbReference type="PROSITE" id="PS50262">
    <property type="entry name" value="G_PROTEIN_RECEP_F1_2"/>
    <property type="match status" value="1"/>
</dbReference>
<evidence type="ECO:0000256" key="4">
    <source>
        <dbReference type="ARBA" id="ARBA00023136"/>
    </source>
</evidence>
<feature type="domain" description="G-protein coupled receptors family 1 profile" evidence="6">
    <location>
        <begin position="33"/>
        <end position="285"/>
    </location>
</feature>
<dbReference type="EMBL" id="CAJNON010000388">
    <property type="protein sequence ID" value="CAF1236210.1"/>
    <property type="molecule type" value="Genomic_DNA"/>
</dbReference>
<evidence type="ECO:0000313" key="7">
    <source>
        <dbReference type="EMBL" id="CAF1236210.1"/>
    </source>
</evidence>
<comment type="caution">
    <text evidence="7">The sequence shown here is derived from an EMBL/GenBank/DDBJ whole genome shotgun (WGS) entry which is preliminary data.</text>
</comment>
<evidence type="ECO:0000256" key="5">
    <source>
        <dbReference type="SAM" id="Phobius"/>
    </source>
</evidence>
<keyword evidence="2 5" id="KW-0812">Transmembrane</keyword>
<keyword evidence="3 5" id="KW-1133">Transmembrane helix</keyword>
<evidence type="ECO:0000256" key="1">
    <source>
        <dbReference type="ARBA" id="ARBA00004370"/>
    </source>
</evidence>
<feature type="transmembrane region" description="Helical" evidence="5">
    <location>
        <begin position="227"/>
        <end position="249"/>
    </location>
</feature>
<dbReference type="AlphaFoldDB" id="A0A814YXU5"/>
<organism evidence="7 8">
    <name type="scientific">Adineta steineri</name>
    <dbReference type="NCBI Taxonomy" id="433720"/>
    <lineage>
        <taxon>Eukaryota</taxon>
        <taxon>Metazoa</taxon>
        <taxon>Spiralia</taxon>
        <taxon>Gnathifera</taxon>
        <taxon>Rotifera</taxon>
        <taxon>Eurotatoria</taxon>
        <taxon>Bdelloidea</taxon>
        <taxon>Adinetida</taxon>
        <taxon>Adinetidae</taxon>
        <taxon>Adineta</taxon>
    </lineage>
</organism>
<sequence length="326" mass="38041">MSSDIDRALYIFSISDDLYITFGLFVIIITTIGNLCNCFVFFYIPPLNKHPNALFLISTSIGSLLFINTGLWTIIIRILTGIDYMNRSLFWCKTNAWLTYSGGCFSFMCNCFAGFCQFLILLPNTEWQRLITRTRAKLIIISIAIIYLLIFIPIPIYNTNFQPSSATYVCKSSLQIINAYSNYWIIIGYYFMPALLTLLLFTLIWYNFQQFLRRRHCIEGVVTRMMLIQMSSILISGIPAGIFVCYIMVTQSMVKTRVRLSYEFLILVILTLFTFLTNGTSFWIYLFCSKTFRKHLKEFIFKFKLFNHRIQPISLVDNNNKNIPMN</sequence>
<dbReference type="SUPFAM" id="SSF81321">
    <property type="entry name" value="Family A G protein-coupled receptor-like"/>
    <property type="match status" value="1"/>
</dbReference>
<evidence type="ECO:0000313" key="8">
    <source>
        <dbReference type="Proteomes" id="UP000663891"/>
    </source>
</evidence>
<keyword evidence="4 5" id="KW-0472">Membrane</keyword>
<comment type="subcellular location">
    <subcellularLocation>
        <location evidence="1">Membrane</location>
    </subcellularLocation>
</comment>
<accession>A0A814YXU5</accession>
<feature type="transmembrane region" description="Helical" evidence="5">
    <location>
        <begin position="100"/>
        <end position="122"/>
    </location>
</feature>
<dbReference type="Gene3D" id="1.20.1070.10">
    <property type="entry name" value="Rhodopsin 7-helix transmembrane proteins"/>
    <property type="match status" value="1"/>
</dbReference>
<name>A0A814YXU5_9BILA</name>
<feature type="transmembrane region" description="Helical" evidence="5">
    <location>
        <begin position="183"/>
        <end position="206"/>
    </location>
</feature>
<evidence type="ECO:0000256" key="3">
    <source>
        <dbReference type="ARBA" id="ARBA00022989"/>
    </source>
</evidence>
<protein>
    <recommendedName>
        <fullName evidence="6">G-protein coupled receptors family 1 profile domain-containing protein</fullName>
    </recommendedName>
</protein>
<dbReference type="InterPro" id="IPR017452">
    <property type="entry name" value="GPCR_Rhodpsn_7TM"/>
</dbReference>
<gene>
    <name evidence="7" type="ORF">VCS650_LOCUS27530</name>
</gene>
<dbReference type="GO" id="GO:0016020">
    <property type="term" value="C:membrane"/>
    <property type="evidence" value="ECO:0007669"/>
    <property type="project" value="UniProtKB-SubCell"/>
</dbReference>
<feature type="transmembrane region" description="Helical" evidence="5">
    <location>
        <begin position="54"/>
        <end position="80"/>
    </location>
</feature>
<evidence type="ECO:0000256" key="2">
    <source>
        <dbReference type="ARBA" id="ARBA00022692"/>
    </source>
</evidence>